<keyword evidence="5" id="KW-0378">Hydrolase</keyword>
<dbReference type="Pfam" id="PF01476">
    <property type="entry name" value="LysM"/>
    <property type="match status" value="1"/>
</dbReference>
<evidence type="ECO:0000256" key="1">
    <source>
        <dbReference type="ARBA" id="ARBA00007074"/>
    </source>
</evidence>
<dbReference type="SMART" id="SM00257">
    <property type="entry name" value="LysM"/>
    <property type="match status" value="1"/>
</dbReference>
<dbReference type="Pfam" id="PF00877">
    <property type="entry name" value="NLPC_P60"/>
    <property type="match status" value="1"/>
</dbReference>
<dbReference type="InterPro" id="IPR036779">
    <property type="entry name" value="LysM_dom_sf"/>
</dbReference>
<sequence length="265" mass="28363">MTSLTVAGSLILGSQTADAAAYPVEKEKSTRGETKHVDQNVSVQQSPIKRQFHVASGGIRVKVDTKAQFVGVGVYKVKRGDTLGRIAASHGLTLKSILKLNPGIKNPSLIYPGQKIRITEGTSSSPSEPNEKPSSPSAGWSKKANAVLGDAKSHLGDPYRYGAAGPGSFDCSGFTRHVFKKNGYSLPRSSSAQATAGVSVSRNNLREGDLVFFRTGSGGGISHVAIYMGDDKIIHATNPRDDVCINRLSESYWSQRYASARRVIR</sequence>
<keyword evidence="2" id="KW-0645">Protease</keyword>
<dbReference type="InterPro" id="IPR038765">
    <property type="entry name" value="Papain-like_cys_pep_sf"/>
</dbReference>
<dbReference type="EMBL" id="JBHSAP010000003">
    <property type="protein sequence ID" value="MFC4075357.1"/>
    <property type="molecule type" value="Genomic_DNA"/>
</dbReference>
<comment type="caution">
    <text evidence="11">The sequence shown here is derived from an EMBL/GenBank/DDBJ whole genome shotgun (WGS) entry which is preliminary data.</text>
</comment>
<dbReference type="PROSITE" id="PS51782">
    <property type="entry name" value="LYSM"/>
    <property type="match status" value="1"/>
</dbReference>
<dbReference type="CDD" id="cd00118">
    <property type="entry name" value="LysM"/>
    <property type="match status" value="1"/>
</dbReference>
<organism evidence="11 12">
    <name type="scientific">Salinithrix halophila</name>
    <dbReference type="NCBI Taxonomy" id="1485204"/>
    <lineage>
        <taxon>Bacteria</taxon>
        <taxon>Bacillati</taxon>
        <taxon>Bacillota</taxon>
        <taxon>Bacilli</taxon>
        <taxon>Bacillales</taxon>
        <taxon>Thermoactinomycetaceae</taxon>
        <taxon>Salinithrix</taxon>
    </lineage>
</organism>
<reference evidence="12" key="1">
    <citation type="journal article" date="2019" name="Int. J. Syst. Evol. Microbiol.">
        <title>The Global Catalogue of Microorganisms (GCM) 10K type strain sequencing project: providing services to taxonomists for standard genome sequencing and annotation.</title>
        <authorList>
            <consortium name="The Broad Institute Genomics Platform"/>
            <consortium name="The Broad Institute Genome Sequencing Center for Infectious Disease"/>
            <person name="Wu L."/>
            <person name="Ma J."/>
        </authorList>
    </citation>
    <scope>NUCLEOTIDE SEQUENCE [LARGE SCALE GENOMIC DNA]</scope>
    <source>
        <strain evidence="12">IBRC-M 10813</strain>
    </source>
</reference>
<keyword evidence="3 8" id="KW-0732">Signal</keyword>
<feature type="domain" description="LysM" evidence="9">
    <location>
        <begin position="73"/>
        <end position="118"/>
    </location>
</feature>
<dbReference type="InterPro" id="IPR051202">
    <property type="entry name" value="Peptidase_C40"/>
</dbReference>
<feature type="chain" id="PRO_5047420931" evidence="8">
    <location>
        <begin position="20"/>
        <end position="265"/>
    </location>
</feature>
<feature type="domain" description="NlpC/P60" evidence="10">
    <location>
        <begin position="141"/>
        <end position="264"/>
    </location>
</feature>
<dbReference type="Gene3D" id="3.10.350.10">
    <property type="entry name" value="LysM domain"/>
    <property type="match status" value="1"/>
</dbReference>
<evidence type="ECO:0000259" key="10">
    <source>
        <dbReference type="PROSITE" id="PS51935"/>
    </source>
</evidence>
<dbReference type="PANTHER" id="PTHR47053">
    <property type="entry name" value="MUREIN DD-ENDOPEPTIDASE MEPH-RELATED"/>
    <property type="match status" value="1"/>
</dbReference>
<proteinExistence type="inferred from homology"/>
<dbReference type="Proteomes" id="UP001595843">
    <property type="component" value="Unassembled WGS sequence"/>
</dbReference>
<gene>
    <name evidence="11" type="ORF">ACFOUO_00825</name>
</gene>
<dbReference type="PANTHER" id="PTHR47053:SF1">
    <property type="entry name" value="MUREIN DD-ENDOPEPTIDASE MEPH-RELATED"/>
    <property type="match status" value="1"/>
</dbReference>
<keyword evidence="4" id="KW-0677">Repeat</keyword>
<keyword evidence="12" id="KW-1185">Reference proteome</keyword>
<feature type="region of interest" description="Disordered" evidence="7">
    <location>
        <begin position="119"/>
        <end position="141"/>
    </location>
</feature>
<evidence type="ECO:0000313" key="12">
    <source>
        <dbReference type="Proteomes" id="UP001595843"/>
    </source>
</evidence>
<evidence type="ECO:0000256" key="7">
    <source>
        <dbReference type="SAM" id="MobiDB-lite"/>
    </source>
</evidence>
<protein>
    <submittedName>
        <fullName evidence="11">C40 family peptidase</fullName>
    </submittedName>
</protein>
<evidence type="ECO:0000256" key="2">
    <source>
        <dbReference type="ARBA" id="ARBA00022670"/>
    </source>
</evidence>
<evidence type="ECO:0000256" key="5">
    <source>
        <dbReference type="ARBA" id="ARBA00022801"/>
    </source>
</evidence>
<keyword evidence="6" id="KW-0788">Thiol protease</keyword>
<feature type="compositionally biased region" description="Low complexity" evidence="7">
    <location>
        <begin position="123"/>
        <end position="137"/>
    </location>
</feature>
<comment type="similarity">
    <text evidence="1">Belongs to the peptidase C40 family.</text>
</comment>
<evidence type="ECO:0000313" key="11">
    <source>
        <dbReference type="EMBL" id="MFC4075357.1"/>
    </source>
</evidence>
<dbReference type="SUPFAM" id="SSF54106">
    <property type="entry name" value="LysM domain"/>
    <property type="match status" value="1"/>
</dbReference>
<evidence type="ECO:0000256" key="4">
    <source>
        <dbReference type="ARBA" id="ARBA00022737"/>
    </source>
</evidence>
<dbReference type="PROSITE" id="PS51935">
    <property type="entry name" value="NLPC_P60"/>
    <property type="match status" value="1"/>
</dbReference>
<feature type="signal peptide" evidence="8">
    <location>
        <begin position="1"/>
        <end position="19"/>
    </location>
</feature>
<dbReference type="InterPro" id="IPR000064">
    <property type="entry name" value="NLP_P60_dom"/>
</dbReference>
<accession>A0ABV8JEW2</accession>
<evidence type="ECO:0000259" key="9">
    <source>
        <dbReference type="PROSITE" id="PS51782"/>
    </source>
</evidence>
<evidence type="ECO:0000256" key="6">
    <source>
        <dbReference type="ARBA" id="ARBA00022807"/>
    </source>
</evidence>
<name>A0ABV8JEW2_9BACL</name>
<evidence type="ECO:0000256" key="3">
    <source>
        <dbReference type="ARBA" id="ARBA00022729"/>
    </source>
</evidence>
<dbReference type="SUPFAM" id="SSF54001">
    <property type="entry name" value="Cysteine proteinases"/>
    <property type="match status" value="1"/>
</dbReference>
<evidence type="ECO:0000256" key="8">
    <source>
        <dbReference type="SAM" id="SignalP"/>
    </source>
</evidence>
<dbReference type="InterPro" id="IPR018392">
    <property type="entry name" value="LysM"/>
</dbReference>
<dbReference type="Gene3D" id="3.90.1720.10">
    <property type="entry name" value="endopeptidase domain like (from Nostoc punctiforme)"/>
    <property type="match status" value="1"/>
</dbReference>